<accession>A0A037ZLD6</accession>
<dbReference type="InterPro" id="IPR006664">
    <property type="entry name" value="OMP_bac"/>
</dbReference>
<dbReference type="STRING" id="1454373.ACMU_05655"/>
<dbReference type="InterPro" id="IPR050330">
    <property type="entry name" value="Bact_OuterMem_StrucFunc"/>
</dbReference>
<keyword evidence="3" id="KW-0998">Cell outer membrane</keyword>
<dbReference type="Gene3D" id="3.30.1330.60">
    <property type="entry name" value="OmpA-like domain"/>
    <property type="match status" value="1"/>
</dbReference>
<dbReference type="PANTHER" id="PTHR30329:SF21">
    <property type="entry name" value="LIPOPROTEIN YIAD-RELATED"/>
    <property type="match status" value="1"/>
</dbReference>
<dbReference type="PRINTS" id="PR01021">
    <property type="entry name" value="OMPADOMAIN"/>
</dbReference>
<evidence type="ECO:0000313" key="7">
    <source>
        <dbReference type="EMBL" id="KAJ56429.1"/>
    </source>
</evidence>
<reference evidence="7 8" key="1">
    <citation type="submission" date="2014-03" db="EMBL/GenBank/DDBJ databases">
        <title>Draft Genome Sequence of Actibacterium mucosum KCTC 23349, a Marine Alphaproteobacterium with Complex Ionic Requirements Isolated from Mediterranean Seawater at Malvarrosa Beach, Valencia, Spain.</title>
        <authorList>
            <person name="Arahal D.R."/>
            <person name="Shao Z."/>
            <person name="Lai Q."/>
            <person name="Pujalte M.J."/>
        </authorList>
    </citation>
    <scope>NUCLEOTIDE SEQUENCE [LARGE SCALE GENOMIC DNA]</scope>
    <source>
        <strain evidence="7 8">KCTC 23349</strain>
    </source>
</reference>
<evidence type="ECO:0000256" key="4">
    <source>
        <dbReference type="PROSITE-ProRule" id="PRU00473"/>
    </source>
</evidence>
<dbReference type="Pfam" id="PF00691">
    <property type="entry name" value="OmpA"/>
    <property type="match status" value="1"/>
</dbReference>
<name>A0A037ZLD6_9RHOB</name>
<proteinExistence type="predicted"/>
<gene>
    <name evidence="7" type="ORF">ACMU_05655</name>
</gene>
<dbReference type="PROSITE" id="PS51123">
    <property type="entry name" value="OMPA_2"/>
    <property type="match status" value="1"/>
</dbReference>
<dbReference type="SUPFAM" id="SSF103088">
    <property type="entry name" value="OmpA-like"/>
    <property type="match status" value="1"/>
</dbReference>
<dbReference type="AlphaFoldDB" id="A0A037ZLD6"/>
<dbReference type="Proteomes" id="UP000026249">
    <property type="component" value="Unassembled WGS sequence"/>
</dbReference>
<keyword evidence="8" id="KW-1185">Reference proteome</keyword>
<dbReference type="GO" id="GO:0009279">
    <property type="term" value="C:cell outer membrane"/>
    <property type="evidence" value="ECO:0007669"/>
    <property type="project" value="UniProtKB-SubCell"/>
</dbReference>
<dbReference type="CDD" id="cd07185">
    <property type="entry name" value="OmpA_C-like"/>
    <property type="match status" value="1"/>
</dbReference>
<feature type="domain" description="OmpA-like" evidence="6">
    <location>
        <begin position="64"/>
        <end position="182"/>
    </location>
</feature>
<feature type="chain" id="PRO_5001559514" description="OmpA-like domain-containing protein" evidence="5">
    <location>
        <begin position="25"/>
        <end position="184"/>
    </location>
</feature>
<keyword evidence="2 4" id="KW-0472">Membrane</keyword>
<evidence type="ECO:0000256" key="2">
    <source>
        <dbReference type="ARBA" id="ARBA00023136"/>
    </source>
</evidence>
<organism evidence="7 8">
    <name type="scientific">Actibacterium mucosum KCTC 23349</name>
    <dbReference type="NCBI Taxonomy" id="1454373"/>
    <lineage>
        <taxon>Bacteria</taxon>
        <taxon>Pseudomonadati</taxon>
        <taxon>Pseudomonadota</taxon>
        <taxon>Alphaproteobacteria</taxon>
        <taxon>Rhodobacterales</taxon>
        <taxon>Roseobacteraceae</taxon>
        <taxon>Actibacterium</taxon>
    </lineage>
</organism>
<dbReference type="InterPro" id="IPR006665">
    <property type="entry name" value="OmpA-like"/>
</dbReference>
<feature type="signal peptide" evidence="5">
    <location>
        <begin position="1"/>
        <end position="24"/>
    </location>
</feature>
<keyword evidence="5" id="KW-0732">Signal</keyword>
<dbReference type="InterPro" id="IPR036737">
    <property type="entry name" value="OmpA-like_sf"/>
</dbReference>
<evidence type="ECO:0000313" key="8">
    <source>
        <dbReference type="Proteomes" id="UP000026249"/>
    </source>
</evidence>
<evidence type="ECO:0000256" key="5">
    <source>
        <dbReference type="SAM" id="SignalP"/>
    </source>
</evidence>
<evidence type="ECO:0000256" key="3">
    <source>
        <dbReference type="ARBA" id="ARBA00023237"/>
    </source>
</evidence>
<evidence type="ECO:0000259" key="6">
    <source>
        <dbReference type="PROSITE" id="PS51123"/>
    </source>
</evidence>
<dbReference type="EMBL" id="JFKE01000002">
    <property type="protein sequence ID" value="KAJ56429.1"/>
    <property type="molecule type" value="Genomic_DNA"/>
</dbReference>
<sequence length="184" mass="19679">MDAMHVLRIALALFCFGLAGPVTAQSLSEEECADIRTRFNIVAPGCIIGETQQVQPSPAPSQKETVAQVDRENNVFFPRGGSALDTDAKAQLDMLARVLNTSPMAQACLKLVGHSDASGSDKINIDLSLERAVAVANYLGTAIGTPTRIRDIDAVGEADLLLTARPSDPMNRRVEIFARTCRGV</sequence>
<comment type="caution">
    <text evidence="7">The sequence shown here is derived from an EMBL/GenBank/DDBJ whole genome shotgun (WGS) entry which is preliminary data.</text>
</comment>
<protein>
    <recommendedName>
        <fullName evidence="6">OmpA-like domain-containing protein</fullName>
    </recommendedName>
</protein>
<evidence type="ECO:0000256" key="1">
    <source>
        <dbReference type="ARBA" id="ARBA00004442"/>
    </source>
</evidence>
<dbReference type="PANTHER" id="PTHR30329">
    <property type="entry name" value="STATOR ELEMENT OF FLAGELLAR MOTOR COMPLEX"/>
    <property type="match status" value="1"/>
</dbReference>
<comment type="subcellular location">
    <subcellularLocation>
        <location evidence="1">Cell outer membrane</location>
    </subcellularLocation>
</comment>